<name>A0A645C1Z7_9ZZZZ</name>
<dbReference type="InterPro" id="IPR051675">
    <property type="entry name" value="Endo/Exo/Phosphatase_dom_1"/>
</dbReference>
<feature type="domain" description="Helix-hairpin-helix DNA-binding motif class 1" evidence="2">
    <location>
        <begin position="157"/>
        <end position="176"/>
    </location>
</feature>
<proteinExistence type="predicted"/>
<organism evidence="3">
    <name type="scientific">bioreactor metagenome</name>
    <dbReference type="NCBI Taxonomy" id="1076179"/>
    <lineage>
        <taxon>unclassified sequences</taxon>
        <taxon>metagenomes</taxon>
        <taxon>ecological metagenomes</taxon>
    </lineage>
</organism>
<dbReference type="SUPFAM" id="SSF47781">
    <property type="entry name" value="RuvA domain 2-like"/>
    <property type="match status" value="1"/>
</dbReference>
<dbReference type="GO" id="GO:0015628">
    <property type="term" value="P:protein secretion by the type II secretion system"/>
    <property type="evidence" value="ECO:0007669"/>
    <property type="project" value="TreeGrafter"/>
</dbReference>
<reference evidence="3" key="1">
    <citation type="submission" date="2019-08" db="EMBL/GenBank/DDBJ databases">
        <authorList>
            <person name="Kucharzyk K."/>
            <person name="Murdoch R.W."/>
            <person name="Higgins S."/>
            <person name="Loffler F."/>
        </authorList>
    </citation>
    <scope>NUCLEOTIDE SEQUENCE</scope>
</reference>
<accession>A0A645C1Z7</accession>
<gene>
    <name evidence="3" type="ORF">SDC9_118617</name>
</gene>
<dbReference type="InterPro" id="IPR019554">
    <property type="entry name" value="Soluble_ligand-bd"/>
</dbReference>
<evidence type="ECO:0000259" key="2">
    <source>
        <dbReference type="SMART" id="SM00278"/>
    </source>
</evidence>
<dbReference type="Gene3D" id="1.10.150.280">
    <property type="entry name" value="AF1531-like domain"/>
    <property type="match status" value="1"/>
</dbReference>
<dbReference type="InterPro" id="IPR003583">
    <property type="entry name" value="Hlx-hairpin-Hlx_DNA-bd_motif"/>
</dbReference>
<feature type="domain" description="Helix-hairpin-helix DNA-binding motif class 1" evidence="2">
    <location>
        <begin position="187"/>
        <end position="206"/>
    </location>
</feature>
<dbReference type="InterPro" id="IPR010994">
    <property type="entry name" value="RuvA_2-like"/>
</dbReference>
<dbReference type="PANTHER" id="PTHR21180:SF32">
    <property type="entry name" value="ENDONUCLEASE_EXONUCLEASE_PHOSPHATASE FAMILY DOMAIN-CONTAINING PROTEIN 1"/>
    <property type="match status" value="1"/>
</dbReference>
<dbReference type="GO" id="GO:0003677">
    <property type="term" value="F:DNA binding"/>
    <property type="evidence" value="ECO:0007669"/>
    <property type="project" value="InterPro"/>
</dbReference>
<evidence type="ECO:0000256" key="1">
    <source>
        <dbReference type="SAM" id="Phobius"/>
    </source>
</evidence>
<dbReference type="EMBL" id="VSSQ01024247">
    <property type="protein sequence ID" value="MPM71649.1"/>
    <property type="molecule type" value="Genomic_DNA"/>
</dbReference>
<feature type="transmembrane region" description="Helical" evidence="1">
    <location>
        <begin position="20"/>
        <end position="40"/>
    </location>
</feature>
<dbReference type="InterPro" id="IPR004509">
    <property type="entry name" value="Competence_ComEA_HhH"/>
</dbReference>
<dbReference type="GO" id="GO:0006281">
    <property type="term" value="P:DNA repair"/>
    <property type="evidence" value="ECO:0007669"/>
    <property type="project" value="InterPro"/>
</dbReference>
<keyword evidence="1" id="KW-0472">Membrane</keyword>
<evidence type="ECO:0000313" key="3">
    <source>
        <dbReference type="EMBL" id="MPM71649.1"/>
    </source>
</evidence>
<dbReference type="PANTHER" id="PTHR21180">
    <property type="entry name" value="ENDONUCLEASE/EXONUCLEASE/PHOSPHATASE FAMILY DOMAIN-CONTAINING PROTEIN 1"/>
    <property type="match status" value="1"/>
</dbReference>
<dbReference type="Pfam" id="PF12836">
    <property type="entry name" value="HHH_3"/>
    <property type="match status" value="1"/>
</dbReference>
<dbReference type="NCBIfam" id="TIGR00426">
    <property type="entry name" value="competence protein ComEA helix-hairpin-helix repeat region"/>
    <property type="match status" value="1"/>
</dbReference>
<keyword evidence="1" id="KW-1133">Transmembrane helix</keyword>
<comment type="caution">
    <text evidence="3">The sequence shown here is derived from an EMBL/GenBank/DDBJ whole genome shotgun (WGS) entry which is preliminary data.</text>
</comment>
<dbReference type="AlphaFoldDB" id="A0A645C1Z7"/>
<dbReference type="GO" id="GO:0015627">
    <property type="term" value="C:type II protein secretion system complex"/>
    <property type="evidence" value="ECO:0007669"/>
    <property type="project" value="TreeGrafter"/>
</dbReference>
<dbReference type="SMART" id="SM00278">
    <property type="entry name" value="HhH1"/>
    <property type="match status" value="2"/>
</dbReference>
<sequence>MNFCGIPYTLGGVELKHITWKSGLVIGFVAGILFASLGFWQWQRQNTPPDFAMDQQNREFNPGENISALESAPIVIHLAGAVQHPGLLKVASNTRLGEAIEQAGGATKEASLDALNLAIVLEDGNRYYVPNQTEVTIQEKQAEPDDGKVDLNRADAQELMTLPQIGETRAKAILEYREKNGPFHTTEDLKKVNGIGDGIYAMVRDFITVR</sequence>
<protein>
    <recommendedName>
        <fullName evidence="2">Helix-hairpin-helix DNA-binding motif class 1 domain-containing protein</fullName>
    </recommendedName>
</protein>
<dbReference type="Pfam" id="PF10531">
    <property type="entry name" value="SLBB"/>
    <property type="match status" value="1"/>
</dbReference>
<keyword evidence="1" id="KW-0812">Transmembrane</keyword>